<dbReference type="InterPro" id="IPR051559">
    <property type="entry name" value="HIF_prolyl_hydroxylases"/>
</dbReference>
<dbReference type="PANTHER" id="PTHR12907:SF26">
    <property type="entry name" value="HIF PROLYL HYDROXYLASE, ISOFORM C"/>
    <property type="match status" value="1"/>
</dbReference>
<keyword evidence="4" id="KW-0223">Dioxygenase</keyword>
<keyword evidence="5" id="KW-0560">Oxidoreductase</keyword>
<sequence length="205" mass="23905">MHGFEQALPSYIDRLAEDGWVVVDDFLNPAQIRALREEGARRLEAGEFHRAGVGRAQQQSVRDDIRSDAVRWLDPQQHQPAEQPYWQQIEQLQAALNAHLFLGIREGEFHYAHYPAGGFYQRHLDRFRDNDARVISCVLYLNEDWQEADGGQLRLWLDAEGSREYRDIAPQGGRLVLFRSERFWHAVQPASRPRWSVTGWLRRAS</sequence>
<dbReference type="GO" id="GO:0031543">
    <property type="term" value="F:peptidyl-proline dioxygenase activity"/>
    <property type="evidence" value="ECO:0007669"/>
    <property type="project" value="TreeGrafter"/>
</dbReference>
<dbReference type="EMBL" id="FPKR01000001">
    <property type="protein sequence ID" value="SFZ70037.1"/>
    <property type="molecule type" value="Genomic_DNA"/>
</dbReference>
<dbReference type="GO" id="GO:0071456">
    <property type="term" value="P:cellular response to hypoxia"/>
    <property type="evidence" value="ECO:0007669"/>
    <property type="project" value="TreeGrafter"/>
</dbReference>
<keyword evidence="6" id="KW-0408">Iron</keyword>
<evidence type="ECO:0000259" key="7">
    <source>
        <dbReference type="PROSITE" id="PS51471"/>
    </source>
</evidence>
<dbReference type="GO" id="GO:0031418">
    <property type="term" value="F:L-ascorbic acid binding"/>
    <property type="evidence" value="ECO:0007669"/>
    <property type="project" value="UniProtKB-KW"/>
</dbReference>
<proteinExistence type="predicted"/>
<dbReference type="InterPro" id="IPR006620">
    <property type="entry name" value="Pro_4_hyd_alph"/>
</dbReference>
<dbReference type="Pfam" id="PF13640">
    <property type="entry name" value="2OG-FeII_Oxy_3"/>
    <property type="match status" value="1"/>
</dbReference>
<dbReference type="Proteomes" id="UP000186513">
    <property type="component" value="Unassembled WGS sequence"/>
</dbReference>
<dbReference type="STRING" id="1121279.SAMN02745887_00015"/>
<organism evidence="8 9">
    <name type="scientific">Chitinimonas taiwanensis DSM 18899</name>
    <dbReference type="NCBI Taxonomy" id="1121279"/>
    <lineage>
        <taxon>Bacteria</taxon>
        <taxon>Pseudomonadati</taxon>
        <taxon>Pseudomonadota</taxon>
        <taxon>Betaproteobacteria</taxon>
        <taxon>Neisseriales</taxon>
        <taxon>Chitinibacteraceae</taxon>
        <taxon>Chitinimonas</taxon>
    </lineage>
</organism>
<name>A0A1K2H2R8_9NEIS</name>
<dbReference type="SUPFAM" id="SSF51197">
    <property type="entry name" value="Clavaminate synthase-like"/>
    <property type="match status" value="1"/>
</dbReference>
<protein>
    <submittedName>
        <fullName evidence="8">SM-20-related protein</fullName>
    </submittedName>
</protein>
<keyword evidence="2" id="KW-0479">Metal-binding</keyword>
<dbReference type="InterPro" id="IPR044862">
    <property type="entry name" value="Pro_4_hyd_alph_FE2OG_OXY"/>
</dbReference>
<evidence type="ECO:0000256" key="2">
    <source>
        <dbReference type="ARBA" id="ARBA00022723"/>
    </source>
</evidence>
<dbReference type="InterPro" id="IPR005123">
    <property type="entry name" value="Oxoglu/Fe-dep_dioxygenase_dom"/>
</dbReference>
<gene>
    <name evidence="8" type="ORF">SAMN02745887_00015</name>
</gene>
<keyword evidence="3" id="KW-0847">Vitamin C</keyword>
<dbReference type="RefSeq" id="WP_072426583.1">
    <property type="nucleotide sequence ID" value="NZ_FPKR01000001.1"/>
</dbReference>
<evidence type="ECO:0000256" key="6">
    <source>
        <dbReference type="ARBA" id="ARBA00023004"/>
    </source>
</evidence>
<dbReference type="OrthoDB" id="9783171at2"/>
<evidence type="ECO:0000256" key="1">
    <source>
        <dbReference type="ARBA" id="ARBA00001961"/>
    </source>
</evidence>
<evidence type="ECO:0000256" key="4">
    <source>
        <dbReference type="ARBA" id="ARBA00022964"/>
    </source>
</evidence>
<dbReference type="SMART" id="SM00702">
    <property type="entry name" value="P4Hc"/>
    <property type="match status" value="1"/>
</dbReference>
<comment type="cofactor">
    <cofactor evidence="1">
        <name>L-ascorbate</name>
        <dbReference type="ChEBI" id="CHEBI:38290"/>
    </cofactor>
</comment>
<evidence type="ECO:0000256" key="3">
    <source>
        <dbReference type="ARBA" id="ARBA00022896"/>
    </source>
</evidence>
<dbReference type="GO" id="GO:0008198">
    <property type="term" value="F:ferrous iron binding"/>
    <property type="evidence" value="ECO:0007669"/>
    <property type="project" value="TreeGrafter"/>
</dbReference>
<dbReference type="PROSITE" id="PS51471">
    <property type="entry name" value="FE2OG_OXY"/>
    <property type="match status" value="1"/>
</dbReference>
<accession>A0A1K2H2R8</accession>
<dbReference type="PANTHER" id="PTHR12907">
    <property type="entry name" value="EGL NINE HOMOLOG-RELATED"/>
    <property type="match status" value="1"/>
</dbReference>
<evidence type="ECO:0000313" key="8">
    <source>
        <dbReference type="EMBL" id="SFZ70037.1"/>
    </source>
</evidence>
<dbReference type="Gene3D" id="2.60.120.620">
    <property type="entry name" value="q2cbj1_9rhob like domain"/>
    <property type="match status" value="1"/>
</dbReference>
<reference evidence="8 9" key="1">
    <citation type="submission" date="2016-11" db="EMBL/GenBank/DDBJ databases">
        <authorList>
            <person name="Jaros S."/>
            <person name="Januszkiewicz K."/>
            <person name="Wedrychowicz H."/>
        </authorList>
    </citation>
    <scope>NUCLEOTIDE SEQUENCE [LARGE SCALE GENOMIC DNA]</scope>
    <source>
        <strain evidence="8 9">DSM 18899</strain>
    </source>
</reference>
<keyword evidence="9" id="KW-1185">Reference proteome</keyword>
<dbReference type="AlphaFoldDB" id="A0A1K2H2R8"/>
<evidence type="ECO:0000313" key="9">
    <source>
        <dbReference type="Proteomes" id="UP000186513"/>
    </source>
</evidence>
<feature type="domain" description="Fe2OG dioxygenase" evidence="7">
    <location>
        <begin position="100"/>
        <end position="203"/>
    </location>
</feature>
<evidence type="ECO:0000256" key="5">
    <source>
        <dbReference type="ARBA" id="ARBA00023002"/>
    </source>
</evidence>